<evidence type="ECO:0000313" key="1">
    <source>
        <dbReference type="EMBL" id="PJE58111.1"/>
    </source>
</evidence>
<name>A0A2M8KDV6_9BACT</name>
<dbReference type="EMBL" id="PFDW01000052">
    <property type="protein sequence ID" value="PJE58111.1"/>
    <property type="molecule type" value="Genomic_DNA"/>
</dbReference>
<evidence type="ECO:0000313" key="2">
    <source>
        <dbReference type="Proteomes" id="UP000231450"/>
    </source>
</evidence>
<protein>
    <submittedName>
        <fullName evidence="1">Uncharacterized protein</fullName>
    </submittedName>
</protein>
<comment type="caution">
    <text evidence="1">The sequence shown here is derived from an EMBL/GenBank/DDBJ whole genome shotgun (WGS) entry which is preliminary data.</text>
</comment>
<dbReference type="AlphaFoldDB" id="A0A2M8KDV6"/>
<proteinExistence type="predicted"/>
<organism evidence="1 2">
    <name type="scientific">Candidatus Portnoybacteria bacterium CG10_big_fil_rev_8_21_14_0_10_36_7</name>
    <dbReference type="NCBI Taxonomy" id="1974812"/>
    <lineage>
        <taxon>Bacteria</taxon>
        <taxon>Candidatus Portnoyibacteriota</taxon>
    </lineage>
</organism>
<gene>
    <name evidence="1" type="ORF">COU81_02505</name>
</gene>
<reference evidence="2" key="1">
    <citation type="submission" date="2017-09" db="EMBL/GenBank/DDBJ databases">
        <title>Depth-based differentiation of microbial function through sediment-hosted aquifers and enrichment of novel symbionts in the deep terrestrial subsurface.</title>
        <authorList>
            <person name="Probst A.J."/>
            <person name="Ladd B."/>
            <person name="Jarett J.K."/>
            <person name="Geller-Mcgrath D.E."/>
            <person name="Sieber C.M.K."/>
            <person name="Emerson J.B."/>
            <person name="Anantharaman K."/>
            <person name="Thomas B.C."/>
            <person name="Malmstrom R."/>
            <person name="Stieglmeier M."/>
            <person name="Klingl A."/>
            <person name="Woyke T."/>
            <person name="Ryan C.M."/>
            <person name="Banfield J.F."/>
        </authorList>
    </citation>
    <scope>NUCLEOTIDE SEQUENCE [LARGE SCALE GENOMIC DNA]</scope>
</reference>
<sequence>MVYFLDILSKSCQILKNNQVLEFQSAPLYQAGGKLTVKCLVVNNLAKQIEVLPKVTVESYQDHHFIRELVLPSISFEPGAEKEFIFGLP</sequence>
<dbReference type="Proteomes" id="UP000231450">
    <property type="component" value="Unassembled WGS sequence"/>
</dbReference>
<accession>A0A2M8KDV6</accession>